<evidence type="ECO:0000313" key="11">
    <source>
        <dbReference type="EMBL" id="NKE71057.1"/>
    </source>
</evidence>
<dbReference type="InterPro" id="IPR057264">
    <property type="entry name" value="Ribosomal_uL24_C"/>
</dbReference>
<keyword evidence="12" id="KW-1185">Reference proteome</keyword>
<dbReference type="AlphaFoldDB" id="A0A7X6DPQ2"/>
<dbReference type="InterPro" id="IPR005825">
    <property type="entry name" value="Ribosomal_uL24_CS"/>
</dbReference>
<dbReference type="InterPro" id="IPR003256">
    <property type="entry name" value="Ribosomal_uL24"/>
</dbReference>
<feature type="domain" description="KOW" evidence="10">
    <location>
        <begin position="5"/>
        <end position="32"/>
    </location>
</feature>
<dbReference type="GO" id="GO:1990904">
    <property type="term" value="C:ribonucleoprotein complex"/>
    <property type="evidence" value="ECO:0007669"/>
    <property type="project" value="UniProtKB-KW"/>
</dbReference>
<evidence type="ECO:0000256" key="3">
    <source>
        <dbReference type="ARBA" id="ARBA00022884"/>
    </source>
</evidence>
<dbReference type="PANTHER" id="PTHR12903">
    <property type="entry name" value="MITOCHONDRIAL RIBOSOMAL PROTEIN L24"/>
    <property type="match status" value="1"/>
</dbReference>
<dbReference type="HAMAP" id="MF_01326_B">
    <property type="entry name" value="Ribosomal_uL24_B"/>
    <property type="match status" value="1"/>
</dbReference>
<dbReference type="SMART" id="SM00739">
    <property type="entry name" value="KOW"/>
    <property type="match status" value="1"/>
</dbReference>
<organism evidence="11 12">
    <name type="scientific">Candidatus Manganitrophus noduliformans</name>
    <dbReference type="NCBI Taxonomy" id="2606439"/>
    <lineage>
        <taxon>Bacteria</taxon>
        <taxon>Pseudomonadati</taxon>
        <taxon>Nitrospirota</taxon>
        <taxon>Nitrospiria</taxon>
        <taxon>Candidatus Troglogloeales</taxon>
        <taxon>Candidatus Manganitrophaceae</taxon>
        <taxon>Candidatus Manganitrophus</taxon>
    </lineage>
</organism>
<dbReference type="Pfam" id="PF00467">
    <property type="entry name" value="KOW"/>
    <property type="match status" value="1"/>
</dbReference>
<accession>A0A7X6DPQ2</accession>
<name>A0A7X6DPQ2_9BACT</name>
<dbReference type="GO" id="GO:0003735">
    <property type="term" value="F:structural constituent of ribosome"/>
    <property type="evidence" value="ECO:0007669"/>
    <property type="project" value="InterPro"/>
</dbReference>
<dbReference type="GO" id="GO:0006412">
    <property type="term" value="P:translation"/>
    <property type="evidence" value="ECO:0007669"/>
    <property type="project" value="UniProtKB-UniRule"/>
</dbReference>
<dbReference type="NCBIfam" id="TIGR01079">
    <property type="entry name" value="rplX_bact"/>
    <property type="match status" value="1"/>
</dbReference>
<evidence type="ECO:0000256" key="7">
    <source>
        <dbReference type="ARBA" id="ARBA00058688"/>
    </source>
</evidence>
<keyword evidence="5 8" id="KW-0687">Ribonucleoprotein</keyword>
<dbReference type="InterPro" id="IPR041988">
    <property type="entry name" value="Ribosomal_uL24_KOW"/>
</dbReference>
<comment type="subunit">
    <text evidence="8">Part of the 50S ribosomal subunit.</text>
</comment>
<comment type="function">
    <text evidence="8">One of two assembly initiator proteins, it binds directly to the 5'-end of the 23S rRNA, where it nucleates assembly of the 50S subunit.</text>
</comment>
<evidence type="ECO:0000256" key="5">
    <source>
        <dbReference type="ARBA" id="ARBA00023274"/>
    </source>
</evidence>
<comment type="similarity">
    <text evidence="1 8 9">Belongs to the universal ribosomal protein uL24 family.</text>
</comment>
<evidence type="ECO:0000256" key="9">
    <source>
        <dbReference type="RuleBase" id="RU003477"/>
    </source>
</evidence>
<gene>
    <name evidence="8" type="primary">rplX</name>
    <name evidence="11" type="ORF">MNODULE_09930</name>
</gene>
<reference evidence="11 12" key="1">
    <citation type="journal article" date="2020" name="Nature">
        <title>Bacterial chemolithoautotrophy via manganese oxidation.</title>
        <authorList>
            <person name="Yu H."/>
            <person name="Leadbetter J.R."/>
        </authorList>
    </citation>
    <scope>NUCLEOTIDE SEQUENCE [LARGE SCALE GENOMIC DNA]</scope>
    <source>
        <strain evidence="11 12">Mn-1</strain>
    </source>
</reference>
<dbReference type="InterPro" id="IPR005824">
    <property type="entry name" value="KOW"/>
</dbReference>
<dbReference type="InterPro" id="IPR008991">
    <property type="entry name" value="Translation_prot_SH3-like_sf"/>
</dbReference>
<keyword evidence="3 8" id="KW-0694">RNA-binding</keyword>
<sequence length="109" mass="11999">MLRTKIKKGDIVHVVAGKEKGKEGKVLQVLPDKQAVVVEKLNLLKKHTRPNQKNPKGGIVEREGRVHLSNVMIVCANCVKPRRIGSKTLPDGKKLRVCKSCGEALDKEG</sequence>
<comment type="function">
    <text evidence="7 8">One of the proteins that surrounds the polypeptide exit tunnel on the outside of the subunit.</text>
</comment>
<evidence type="ECO:0000256" key="6">
    <source>
        <dbReference type="ARBA" id="ARBA00035206"/>
    </source>
</evidence>
<dbReference type="Pfam" id="PF17136">
    <property type="entry name" value="ribosomal_L24"/>
    <property type="match status" value="1"/>
</dbReference>
<dbReference type="EMBL" id="VTOW01000002">
    <property type="protein sequence ID" value="NKE71057.1"/>
    <property type="molecule type" value="Genomic_DNA"/>
</dbReference>
<evidence type="ECO:0000256" key="8">
    <source>
        <dbReference type="HAMAP-Rule" id="MF_01326"/>
    </source>
</evidence>
<comment type="caution">
    <text evidence="11">The sequence shown here is derived from an EMBL/GenBank/DDBJ whole genome shotgun (WGS) entry which is preliminary data.</text>
</comment>
<dbReference type="CDD" id="cd06089">
    <property type="entry name" value="KOW_RPL26"/>
    <property type="match status" value="1"/>
</dbReference>
<dbReference type="PROSITE" id="PS01108">
    <property type="entry name" value="RIBOSOMAL_L24"/>
    <property type="match status" value="1"/>
</dbReference>
<evidence type="ECO:0000259" key="10">
    <source>
        <dbReference type="SMART" id="SM00739"/>
    </source>
</evidence>
<keyword evidence="4 8" id="KW-0689">Ribosomal protein</keyword>
<evidence type="ECO:0000256" key="1">
    <source>
        <dbReference type="ARBA" id="ARBA00010618"/>
    </source>
</evidence>
<dbReference type="GO" id="GO:0005840">
    <property type="term" value="C:ribosome"/>
    <property type="evidence" value="ECO:0007669"/>
    <property type="project" value="UniProtKB-KW"/>
</dbReference>
<dbReference type="Proteomes" id="UP000534783">
    <property type="component" value="Unassembled WGS sequence"/>
</dbReference>
<evidence type="ECO:0000256" key="2">
    <source>
        <dbReference type="ARBA" id="ARBA00022730"/>
    </source>
</evidence>
<dbReference type="InterPro" id="IPR014722">
    <property type="entry name" value="Rib_uL2_dom2"/>
</dbReference>
<dbReference type="FunFam" id="2.30.30.30:FF:000004">
    <property type="entry name" value="50S ribosomal protein L24"/>
    <property type="match status" value="1"/>
</dbReference>
<dbReference type="GO" id="GO:0019843">
    <property type="term" value="F:rRNA binding"/>
    <property type="evidence" value="ECO:0007669"/>
    <property type="project" value="UniProtKB-UniRule"/>
</dbReference>
<dbReference type="SUPFAM" id="SSF50104">
    <property type="entry name" value="Translation proteins SH3-like domain"/>
    <property type="match status" value="1"/>
</dbReference>
<keyword evidence="2 8" id="KW-0699">rRNA-binding</keyword>
<proteinExistence type="inferred from homology"/>
<evidence type="ECO:0000256" key="4">
    <source>
        <dbReference type="ARBA" id="ARBA00022980"/>
    </source>
</evidence>
<dbReference type="Gene3D" id="2.30.30.30">
    <property type="match status" value="1"/>
</dbReference>
<protein>
    <recommendedName>
        <fullName evidence="6 8">Large ribosomal subunit protein uL24</fullName>
    </recommendedName>
</protein>
<evidence type="ECO:0000313" key="12">
    <source>
        <dbReference type="Proteomes" id="UP000534783"/>
    </source>
</evidence>